<feature type="region of interest" description="Disordered" evidence="9">
    <location>
        <begin position="1"/>
        <end position="70"/>
    </location>
</feature>
<dbReference type="FunFam" id="3.40.50.300:FF:000200">
    <property type="entry name" value="Uridine-cytidine kinase"/>
    <property type="match status" value="1"/>
</dbReference>
<evidence type="ECO:0000256" key="1">
    <source>
        <dbReference type="ARBA" id="ARBA00004690"/>
    </source>
</evidence>
<dbReference type="Gene3D" id="3.40.50.2020">
    <property type="match status" value="1"/>
</dbReference>
<evidence type="ECO:0000256" key="9">
    <source>
        <dbReference type="SAM" id="MobiDB-lite"/>
    </source>
</evidence>
<sequence length="380" mass="42727">ADVVASATSSGSSVNELASRSSSCSDAHRSDSPPSVTAARISARNRTISGSKSEDHLMTTESGRRVYTKGRPPWYDRAGRTLKEPYVIGICGGSASGKTTVAKRIIERLEMPWVTVLSMDSFYKVLNKEQHEMAARMEYNFDHPDAFDFELMSETLRRLRTGKSVEVPVYDFTTHRRDKQPKVMYGADVLIVEGILSFHHPAIVNMMDMKVFVDTDSDTRLARRLERDIADRGRDMSGVLQQYINHVKPSFDSFIAPGMKSADIIVPRGGENEVAIDLIVKQVKTQLSDRGYDANKYPQQRVQLANANLDPPGQLPDSLTIVKQTPQVLGLHTYIRNRDTPRDEFIFYADRLMRILIEDAINYMPFVTVEVESPYSNGVK</sequence>
<dbReference type="GO" id="GO:0004849">
    <property type="term" value="F:uridine kinase activity"/>
    <property type="evidence" value="ECO:0007669"/>
    <property type="project" value="UniProtKB-EC"/>
</dbReference>
<dbReference type="NCBIfam" id="NF004018">
    <property type="entry name" value="PRK05480.1"/>
    <property type="match status" value="1"/>
</dbReference>
<name>A0A914UZH5_9BILA</name>
<evidence type="ECO:0000256" key="8">
    <source>
        <dbReference type="RuleBase" id="RU003825"/>
    </source>
</evidence>
<dbReference type="WBParaSite" id="PSAMB.scaffold13949size2059.g35771.t1">
    <property type="protein sequence ID" value="PSAMB.scaffold13949size2059.g35771.t1"/>
    <property type="gene ID" value="PSAMB.scaffold13949size2059.g35771"/>
</dbReference>
<feature type="compositionally biased region" description="Basic and acidic residues" evidence="9">
    <location>
        <begin position="52"/>
        <end position="64"/>
    </location>
</feature>
<comment type="catalytic activity">
    <reaction evidence="6 8">
        <text>cytidine + ATP = CMP + ADP + H(+)</text>
        <dbReference type="Rhea" id="RHEA:24674"/>
        <dbReference type="ChEBI" id="CHEBI:15378"/>
        <dbReference type="ChEBI" id="CHEBI:17562"/>
        <dbReference type="ChEBI" id="CHEBI:30616"/>
        <dbReference type="ChEBI" id="CHEBI:60377"/>
        <dbReference type="ChEBI" id="CHEBI:456216"/>
        <dbReference type="EC" id="2.7.1.48"/>
    </reaction>
</comment>
<feature type="domain" description="Phosphoribulokinase/uridine kinase" evidence="10">
    <location>
        <begin position="87"/>
        <end position="275"/>
    </location>
</feature>
<comment type="similarity">
    <text evidence="2 8">Belongs to the uridine kinase family.</text>
</comment>
<evidence type="ECO:0000313" key="12">
    <source>
        <dbReference type="Proteomes" id="UP000887566"/>
    </source>
</evidence>
<dbReference type="InterPro" id="IPR029057">
    <property type="entry name" value="PRTase-like"/>
</dbReference>
<keyword evidence="12" id="KW-1185">Reference proteome</keyword>
<dbReference type="InterPro" id="IPR027417">
    <property type="entry name" value="P-loop_NTPase"/>
</dbReference>
<comment type="catalytic activity">
    <reaction evidence="7 8">
        <text>uridine + ATP = UMP + ADP + H(+)</text>
        <dbReference type="Rhea" id="RHEA:16825"/>
        <dbReference type="ChEBI" id="CHEBI:15378"/>
        <dbReference type="ChEBI" id="CHEBI:16704"/>
        <dbReference type="ChEBI" id="CHEBI:30616"/>
        <dbReference type="ChEBI" id="CHEBI:57865"/>
        <dbReference type="ChEBI" id="CHEBI:456216"/>
        <dbReference type="EC" id="2.7.1.48"/>
    </reaction>
</comment>
<dbReference type="GO" id="GO:0005524">
    <property type="term" value="F:ATP binding"/>
    <property type="evidence" value="ECO:0007669"/>
    <property type="project" value="UniProtKB-KW"/>
</dbReference>
<dbReference type="SUPFAM" id="SSF52540">
    <property type="entry name" value="P-loop containing nucleoside triphosphate hydrolases"/>
    <property type="match status" value="1"/>
</dbReference>
<evidence type="ECO:0000256" key="6">
    <source>
        <dbReference type="ARBA" id="ARBA00047436"/>
    </source>
</evidence>
<dbReference type="Pfam" id="PF00485">
    <property type="entry name" value="PRK"/>
    <property type="match status" value="1"/>
</dbReference>
<dbReference type="PRINTS" id="PR00988">
    <property type="entry name" value="URIDINKINASE"/>
</dbReference>
<evidence type="ECO:0000256" key="7">
    <source>
        <dbReference type="ARBA" id="ARBA00048909"/>
    </source>
</evidence>
<accession>A0A914UZH5</accession>
<reference evidence="13" key="1">
    <citation type="submission" date="2022-11" db="UniProtKB">
        <authorList>
            <consortium name="WormBaseParasite"/>
        </authorList>
    </citation>
    <scope>IDENTIFICATION</scope>
</reference>
<evidence type="ECO:0000256" key="2">
    <source>
        <dbReference type="ARBA" id="ARBA00005408"/>
    </source>
</evidence>
<evidence type="ECO:0000313" key="13">
    <source>
        <dbReference type="WBParaSite" id="PSAMB.scaffold13949size2059.g35771.t1"/>
    </source>
</evidence>
<dbReference type="Gene3D" id="3.40.50.300">
    <property type="entry name" value="P-loop containing nucleotide triphosphate hydrolases"/>
    <property type="match status" value="1"/>
</dbReference>
<dbReference type="Proteomes" id="UP000887566">
    <property type="component" value="Unplaced"/>
</dbReference>
<organism evidence="12 13">
    <name type="scientific">Plectus sambesii</name>
    <dbReference type="NCBI Taxonomy" id="2011161"/>
    <lineage>
        <taxon>Eukaryota</taxon>
        <taxon>Metazoa</taxon>
        <taxon>Ecdysozoa</taxon>
        <taxon>Nematoda</taxon>
        <taxon>Chromadorea</taxon>
        <taxon>Plectida</taxon>
        <taxon>Plectina</taxon>
        <taxon>Plectoidea</taxon>
        <taxon>Plectidae</taxon>
        <taxon>Plectus</taxon>
    </lineage>
</organism>
<evidence type="ECO:0000256" key="3">
    <source>
        <dbReference type="ARBA" id="ARBA00022679"/>
    </source>
</evidence>
<dbReference type="NCBIfam" id="TIGR00235">
    <property type="entry name" value="udk"/>
    <property type="match status" value="1"/>
</dbReference>
<proteinExistence type="inferred from homology"/>
<keyword evidence="8" id="KW-0067">ATP-binding</keyword>
<dbReference type="InterPro" id="IPR000836">
    <property type="entry name" value="PRTase_dom"/>
</dbReference>
<dbReference type="EC" id="2.7.1.48" evidence="8"/>
<dbReference type="InterPro" id="IPR006083">
    <property type="entry name" value="PRK/URK"/>
</dbReference>
<keyword evidence="5 8" id="KW-0418">Kinase</keyword>
<dbReference type="CDD" id="cd02023">
    <property type="entry name" value="UMPK"/>
    <property type="match status" value="1"/>
</dbReference>
<keyword evidence="3 8" id="KW-0808">Transferase</keyword>
<dbReference type="InterPro" id="IPR000764">
    <property type="entry name" value="Uridine_kinase-like"/>
</dbReference>
<dbReference type="Pfam" id="PF14681">
    <property type="entry name" value="UPRTase"/>
    <property type="match status" value="1"/>
</dbReference>
<keyword evidence="4 8" id="KW-0547">Nucleotide-binding</keyword>
<protein>
    <recommendedName>
        <fullName evidence="8">Uridine kinase</fullName>
        <ecNumber evidence="8">2.7.1.48</ecNumber>
    </recommendedName>
</protein>
<evidence type="ECO:0000256" key="4">
    <source>
        <dbReference type="ARBA" id="ARBA00022741"/>
    </source>
</evidence>
<feature type="domain" description="Phosphoribosyltransferase" evidence="11">
    <location>
        <begin position="322"/>
        <end position="376"/>
    </location>
</feature>
<dbReference type="AlphaFoldDB" id="A0A914UZH5"/>
<feature type="compositionally biased region" description="Low complexity" evidence="9">
    <location>
        <begin position="1"/>
        <end position="25"/>
    </location>
</feature>
<evidence type="ECO:0000259" key="10">
    <source>
        <dbReference type="Pfam" id="PF00485"/>
    </source>
</evidence>
<dbReference type="SUPFAM" id="SSF53271">
    <property type="entry name" value="PRTase-like"/>
    <property type="match status" value="1"/>
</dbReference>
<dbReference type="PANTHER" id="PTHR10285">
    <property type="entry name" value="URIDINE KINASE"/>
    <property type="match status" value="1"/>
</dbReference>
<evidence type="ECO:0000256" key="5">
    <source>
        <dbReference type="ARBA" id="ARBA00022777"/>
    </source>
</evidence>
<comment type="pathway">
    <text evidence="1 8">Pyrimidine metabolism; UMP biosynthesis via salvage pathway; UMP from uridine: step 1/1.</text>
</comment>
<comment type="pathway">
    <text evidence="8">Pyrimidine metabolism; CTP biosynthesis via salvage pathway; CTP from cytidine: step 1/3.</text>
</comment>
<evidence type="ECO:0000259" key="11">
    <source>
        <dbReference type="Pfam" id="PF14681"/>
    </source>
</evidence>